<evidence type="ECO:0000256" key="4">
    <source>
        <dbReference type="ARBA" id="ARBA00022516"/>
    </source>
</evidence>
<proteinExistence type="inferred from homology"/>
<organism evidence="14 15">
    <name type="scientific">Emiliania huxleyi (strain CCMP1516)</name>
    <dbReference type="NCBI Taxonomy" id="280463"/>
    <lineage>
        <taxon>Eukaryota</taxon>
        <taxon>Haptista</taxon>
        <taxon>Haptophyta</taxon>
        <taxon>Prymnesiophyceae</taxon>
        <taxon>Isochrysidales</taxon>
        <taxon>Noelaerhabdaceae</taxon>
        <taxon>Emiliania</taxon>
    </lineage>
</organism>
<dbReference type="KEGG" id="ehx:EMIHUDRAFT_241275"/>
<evidence type="ECO:0000256" key="1">
    <source>
        <dbReference type="ARBA" id="ARBA00004141"/>
    </source>
</evidence>
<evidence type="ECO:0000256" key="10">
    <source>
        <dbReference type="ARBA" id="ARBA00023209"/>
    </source>
</evidence>
<keyword evidence="8" id="KW-0443">Lipid metabolism</keyword>
<evidence type="ECO:0000256" key="11">
    <source>
        <dbReference type="ARBA" id="ARBA00023264"/>
    </source>
</evidence>
<dbReference type="GeneID" id="17266919"/>
<keyword evidence="5" id="KW-0808">Transferase</keyword>
<evidence type="ECO:0000256" key="13">
    <source>
        <dbReference type="SAM" id="Phobius"/>
    </source>
</evidence>
<evidence type="ECO:0000256" key="12">
    <source>
        <dbReference type="ARBA" id="ARBA00023315"/>
    </source>
</evidence>
<dbReference type="RefSeq" id="XP_005773803.1">
    <property type="nucleotide sequence ID" value="XM_005773746.1"/>
</dbReference>
<reference evidence="15" key="1">
    <citation type="journal article" date="2013" name="Nature">
        <title>Pan genome of the phytoplankton Emiliania underpins its global distribution.</title>
        <authorList>
            <person name="Read B.A."/>
            <person name="Kegel J."/>
            <person name="Klute M.J."/>
            <person name="Kuo A."/>
            <person name="Lefebvre S.C."/>
            <person name="Maumus F."/>
            <person name="Mayer C."/>
            <person name="Miller J."/>
            <person name="Monier A."/>
            <person name="Salamov A."/>
            <person name="Young J."/>
            <person name="Aguilar M."/>
            <person name="Claverie J.M."/>
            <person name="Frickenhaus S."/>
            <person name="Gonzalez K."/>
            <person name="Herman E.K."/>
            <person name="Lin Y.C."/>
            <person name="Napier J."/>
            <person name="Ogata H."/>
            <person name="Sarno A.F."/>
            <person name="Shmutz J."/>
            <person name="Schroeder D."/>
            <person name="de Vargas C."/>
            <person name="Verret F."/>
            <person name="von Dassow P."/>
            <person name="Valentin K."/>
            <person name="Van de Peer Y."/>
            <person name="Wheeler G."/>
            <person name="Dacks J.B."/>
            <person name="Delwiche C.F."/>
            <person name="Dyhrman S.T."/>
            <person name="Glockner G."/>
            <person name="John U."/>
            <person name="Richards T."/>
            <person name="Worden A.Z."/>
            <person name="Zhang X."/>
            <person name="Grigoriev I.V."/>
            <person name="Allen A.E."/>
            <person name="Bidle K."/>
            <person name="Borodovsky M."/>
            <person name="Bowler C."/>
            <person name="Brownlee C."/>
            <person name="Cock J.M."/>
            <person name="Elias M."/>
            <person name="Gladyshev V.N."/>
            <person name="Groth M."/>
            <person name="Guda C."/>
            <person name="Hadaegh A."/>
            <person name="Iglesias-Rodriguez M.D."/>
            <person name="Jenkins J."/>
            <person name="Jones B.M."/>
            <person name="Lawson T."/>
            <person name="Leese F."/>
            <person name="Lindquist E."/>
            <person name="Lobanov A."/>
            <person name="Lomsadze A."/>
            <person name="Malik S.B."/>
            <person name="Marsh M.E."/>
            <person name="Mackinder L."/>
            <person name="Mock T."/>
            <person name="Mueller-Roeber B."/>
            <person name="Pagarete A."/>
            <person name="Parker M."/>
            <person name="Probert I."/>
            <person name="Quesneville H."/>
            <person name="Raines C."/>
            <person name="Rensing S.A."/>
            <person name="Riano-Pachon D.M."/>
            <person name="Richier S."/>
            <person name="Rokitta S."/>
            <person name="Shiraiwa Y."/>
            <person name="Soanes D.M."/>
            <person name="van der Giezen M."/>
            <person name="Wahlund T.M."/>
            <person name="Williams B."/>
            <person name="Wilson W."/>
            <person name="Wolfe G."/>
            <person name="Wurch L.L."/>
        </authorList>
    </citation>
    <scope>NUCLEOTIDE SEQUENCE</scope>
</reference>
<keyword evidence="4" id="KW-0444">Lipid biosynthesis</keyword>
<dbReference type="GO" id="GO:0016746">
    <property type="term" value="F:acyltransferase activity"/>
    <property type="evidence" value="ECO:0007669"/>
    <property type="project" value="UniProtKB-KW"/>
</dbReference>
<protein>
    <recommendedName>
        <fullName evidence="3">Glycerophosphocholine acyltransferase 1</fullName>
    </recommendedName>
</protein>
<sequence length="169" mass="18742">MLVTHALRWVSPAERDSGAFAFDTCDSGKYGCYISTGTLWGQAMLFFFTPWFVFYYLWVFKSGDKTSDRSFQVLYDRVTTQGMAAKGLQKVLSKLKIDTTHDKFKKALYAGLHYGTGMITCALATLFWHSYTAHSAFLIAIAGASIWNASGFYFNVFSSRQAPPGSAGG</sequence>
<keyword evidence="9 13" id="KW-0472">Membrane</keyword>
<keyword evidence="12" id="KW-0012">Acyltransferase</keyword>
<evidence type="ECO:0000256" key="5">
    <source>
        <dbReference type="ARBA" id="ARBA00022679"/>
    </source>
</evidence>
<feature type="transmembrane region" description="Helical" evidence="13">
    <location>
        <begin position="107"/>
        <end position="128"/>
    </location>
</feature>
<dbReference type="EnsemblProtists" id="EOD21374">
    <property type="protein sequence ID" value="EOD21374"/>
    <property type="gene ID" value="EMIHUDRAFT_241275"/>
</dbReference>
<evidence type="ECO:0000256" key="9">
    <source>
        <dbReference type="ARBA" id="ARBA00023136"/>
    </source>
</evidence>
<dbReference type="PaxDb" id="2903-EOD21374"/>
<evidence type="ECO:0000256" key="8">
    <source>
        <dbReference type="ARBA" id="ARBA00023098"/>
    </source>
</evidence>
<dbReference type="HOGENOM" id="CLU_1581424_0_0_1"/>
<keyword evidence="15" id="KW-1185">Reference proteome</keyword>
<evidence type="ECO:0000313" key="15">
    <source>
        <dbReference type="Proteomes" id="UP000013827"/>
    </source>
</evidence>
<dbReference type="GO" id="GO:0016020">
    <property type="term" value="C:membrane"/>
    <property type="evidence" value="ECO:0007669"/>
    <property type="project" value="UniProtKB-SubCell"/>
</dbReference>
<reference evidence="14" key="2">
    <citation type="submission" date="2024-10" db="UniProtKB">
        <authorList>
            <consortium name="EnsemblProtists"/>
        </authorList>
    </citation>
    <scope>IDENTIFICATION</scope>
</reference>
<evidence type="ECO:0000313" key="14">
    <source>
        <dbReference type="EnsemblProtists" id="EOD21374"/>
    </source>
</evidence>
<dbReference type="OMA" id="YIERNSY"/>
<name>A0A0D3JCY9_EMIH1</name>
<keyword evidence="6 13" id="KW-0812">Transmembrane</keyword>
<dbReference type="PANTHER" id="PTHR31201">
    <property type="entry name" value="OS01G0585100 PROTEIN"/>
    <property type="match status" value="1"/>
</dbReference>
<accession>A0A0D3JCY9</accession>
<evidence type="ECO:0000256" key="7">
    <source>
        <dbReference type="ARBA" id="ARBA00022989"/>
    </source>
</evidence>
<feature type="transmembrane region" description="Helical" evidence="13">
    <location>
        <begin position="134"/>
        <end position="154"/>
    </location>
</feature>
<dbReference type="GO" id="GO:0006656">
    <property type="term" value="P:phosphatidylcholine biosynthetic process"/>
    <property type="evidence" value="ECO:0007669"/>
    <property type="project" value="TreeGrafter"/>
</dbReference>
<dbReference type="Proteomes" id="UP000013827">
    <property type="component" value="Unassembled WGS sequence"/>
</dbReference>
<evidence type="ECO:0000256" key="3">
    <source>
        <dbReference type="ARBA" id="ARBA00019082"/>
    </source>
</evidence>
<feature type="transmembrane region" description="Helical" evidence="13">
    <location>
        <begin position="39"/>
        <end position="60"/>
    </location>
</feature>
<evidence type="ECO:0000256" key="6">
    <source>
        <dbReference type="ARBA" id="ARBA00022692"/>
    </source>
</evidence>
<dbReference type="PANTHER" id="PTHR31201:SF1">
    <property type="entry name" value="GLYCEROPHOSPHOCHOLINE ACYLTRANSFERASE 1"/>
    <property type="match status" value="1"/>
</dbReference>
<keyword evidence="7 13" id="KW-1133">Transmembrane helix</keyword>
<keyword evidence="11" id="KW-1208">Phospholipid metabolism</keyword>
<comment type="subcellular location">
    <subcellularLocation>
        <location evidence="1">Membrane</location>
        <topology evidence="1">Multi-pass membrane protein</topology>
    </subcellularLocation>
</comment>
<comment type="similarity">
    <text evidence="2">Belongs to the GPC1 family.</text>
</comment>
<keyword evidence="10" id="KW-0594">Phospholipid biosynthesis</keyword>
<dbReference type="AlphaFoldDB" id="A0A0D3JCY9"/>
<evidence type="ECO:0000256" key="2">
    <source>
        <dbReference type="ARBA" id="ARBA00006675"/>
    </source>
</evidence>
<dbReference type="InterPro" id="IPR021261">
    <property type="entry name" value="GPCAT"/>
</dbReference>